<evidence type="ECO:0000313" key="2">
    <source>
        <dbReference type="Proteomes" id="UP000198415"/>
    </source>
</evidence>
<accession>A0A239IIS8</accession>
<proteinExistence type="predicted"/>
<dbReference type="RefSeq" id="WP_143232854.1">
    <property type="nucleotide sequence ID" value="NZ_BOMU01000112.1"/>
</dbReference>
<dbReference type="AlphaFoldDB" id="A0A239IIS8"/>
<dbReference type="OrthoDB" id="3632227at2"/>
<organism evidence="1 2">
    <name type="scientific">Actinoplanes regularis</name>
    <dbReference type="NCBI Taxonomy" id="52697"/>
    <lineage>
        <taxon>Bacteria</taxon>
        <taxon>Bacillati</taxon>
        <taxon>Actinomycetota</taxon>
        <taxon>Actinomycetes</taxon>
        <taxon>Micromonosporales</taxon>
        <taxon>Micromonosporaceae</taxon>
        <taxon>Actinoplanes</taxon>
    </lineage>
</organism>
<keyword evidence="2" id="KW-1185">Reference proteome</keyword>
<protein>
    <submittedName>
        <fullName evidence="1">Uncharacterized protein</fullName>
    </submittedName>
</protein>
<name>A0A239IIS8_9ACTN</name>
<dbReference type="EMBL" id="FZNR01000029">
    <property type="protein sequence ID" value="SNS93312.1"/>
    <property type="molecule type" value="Genomic_DNA"/>
</dbReference>
<sequence>MNDDSPGGAGALLELSGRFQPRRYVIGHSELEIRSVAASGRVTSLKFFGVMAVKLKSGYNSLTVTDADEPLRSEVLSFIGVAGRSSAGRVRVFVLSGDSFVACFSLVVREFANTKDTDGELIWTSANRFAVETCLHDH</sequence>
<gene>
    <name evidence="1" type="ORF">SAMN06264365_12936</name>
</gene>
<reference evidence="1 2" key="1">
    <citation type="submission" date="2017-06" db="EMBL/GenBank/DDBJ databases">
        <authorList>
            <person name="Kim H.J."/>
            <person name="Triplett B.A."/>
        </authorList>
    </citation>
    <scope>NUCLEOTIDE SEQUENCE [LARGE SCALE GENOMIC DNA]</scope>
    <source>
        <strain evidence="1 2">DSM 43151</strain>
    </source>
</reference>
<dbReference type="Proteomes" id="UP000198415">
    <property type="component" value="Unassembled WGS sequence"/>
</dbReference>
<evidence type="ECO:0000313" key="1">
    <source>
        <dbReference type="EMBL" id="SNS93312.1"/>
    </source>
</evidence>